<feature type="transmembrane region" description="Helical" evidence="1">
    <location>
        <begin position="135"/>
        <end position="151"/>
    </location>
</feature>
<feature type="transmembrane region" description="Helical" evidence="1">
    <location>
        <begin position="30"/>
        <end position="50"/>
    </location>
</feature>
<dbReference type="Proteomes" id="UP000186895">
    <property type="component" value="Unassembled WGS sequence"/>
</dbReference>
<dbReference type="STRING" id="49186.SAMN05421647_11047"/>
<keyword evidence="1" id="KW-0812">Transmembrane</keyword>
<dbReference type="AlphaFoldDB" id="A0A1N6W9C8"/>
<reference evidence="3 4" key="1">
    <citation type="submission" date="2017-01" db="EMBL/GenBank/DDBJ databases">
        <authorList>
            <person name="Mah S.A."/>
            <person name="Swanson W.J."/>
            <person name="Moy G.W."/>
            <person name="Vacquier V.D."/>
        </authorList>
    </citation>
    <scope>NUCLEOTIDE SEQUENCE [LARGE SCALE GENOMIC DNA]</scope>
    <source>
        <strain evidence="3 4">DSM 7027</strain>
    </source>
</reference>
<proteinExistence type="predicted"/>
<keyword evidence="1" id="KW-0472">Membrane</keyword>
<evidence type="ECO:0000313" key="3">
    <source>
        <dbReference type="EMBL" id="SIQ86753.1"/>
    </source>
</evidence>
<sequence>MNQIADNPYAAPEAELEVQQAEGDLSVFKYFTTWAVLGLSIITLGIYPIYWLYNRTQKLNTITPTPISQGFVTAALVIMILSTVLSYVLPFLGSTLLVLIGNLISLVSTVLFFVWVFKFRNRLNAVTQSQGQPTWAGPVLTFFFSIFYLNYKINQHIDHDR</sequence>
<keyword evidence="4" id="KW-1185">Reference proteome</keyword>
<feature type="domain" description="DUF4234" evidence="2">
    <location>
        <begin position="33"/>
        <end position="124"/>
    </location>
</feature>
<evidence type="ECO:0000313" key="4">
    <source>
        <dbReference type="Proteomes" id="UP000186895"/>
    </source>
</evidence>
<feature type="transmembrane region" description="Helical" evidence="1">
    <location>
        <begin position="96"/>
        <end position="115"/>
    </location>
</feature>
<evidence type="ECO:0000256" key="1">
    <source>
        <dbReference type="SAM" id="Phobius"/>
    </source>
</evidence>
<organism evidence="3 4">
    <name type="scientific">Marinobacterium stanieri</name>
    <dbReference type="NCBI Taxonomy" id="49186"/>
    <lineage>
        <taxon>Bacteria</taxon>
        <taxon>Pseudomonadati</taxon>
        <taxon>Pseudomonadota</taxon>
        <taxon>Gammaproteobacteria</taxon>
        <taxon>Oceanospirillales</taxon>
        <taxon>Oceanospirillaceae</taxon>
        <taxon>Marinobacterium</taxon>
    </lineage>
</organism>
<keyword evidence="1" id="KW-1133">Transmembrane helix</keyword>
<accession>A0A1N6W9C8</accession>
<dbReference type="InterPro" id="IPR025328">
    <property type="entry name" value="DUF4234"/>
</dbReference>
<protein>
    <recommendedName>
        <fullName evidence="2">DUF4234 domain-containing protein</fullName>
    </recommendedName>
</protein>
<dbReference type="Pfam" id="PF14018">
    <property type="entry name" value="DUF4234"/>
    <property type="match status" value="1"/>
</dbReference>
<evidence type="ECO:0000259" key="2">
    <source>
        <dbReference type="Pfam" id="PF14018"/>
    </source>
</evidence>
<dbReference type="RefSeq" id="WP_076465196.1">
    <property type="nucleotide sequence ID" value="NZ_FTMN01000010.1"/>
</dbReference>
<dbReference type="EMBL" id="FTMN01000010">
    <property type="protein sequence ID" value="SIQ86753.1"/>
    <property type="molecule type" value="Genomic_DNA"/>
</dbReference>
<name>A0A1N6W9C8_9GAMM</name>
<feature type="transmembrane region" description="Helical" evidence="1">
    <location>
        <begin position="70"/>
        <end position="89"/>
    </location>
</feature>
<gene>
    <name evidence="3" type="ORF">SAMN05421647_11047</name>
</gene>